<sequence>MTEVQPDHSACCDTTRVPVSDIDTSNMSPATLLGTVAVLTSGGFLAYNIGTAFREIFFKHSETQSTSHATALTTSWRLCIEEPTSIARNSESFEASYIAALATGA</sequence>
<evidence type="ECO:0000313" key="2">
    <source>
        <dbReference type="EMBL" id="GIL92439.1"/>
    </source>
</evidence>
<proteinExistence type="predicted"/>
<dbReference type="Proteomes" id="UP000722791">
    <property type="component" value="Unassembled WGS sequence"/>
</dbReference>
<keyword evidence="1" id="KW-0812">Transmembrane</keyword>
<accession>A0A8J4G7K2</accession>
<keyword evidence="1" id="KW-1133">Transmembrane helix</keyword>
<feature type="transmembrane region" description="Helical" evidence="1">
    <location>
        <begin position="30"/>
        <end position="50"/>
    </location>
</feature>
<gene>
    <name evidence="2" type="ORF">Vretifemale_20009</name>
    <name evidence="3" type="ORF">Vretimale_6502</name>
</gene>
<dbReference type="EMBL" id="BNCP01000077">
    <property type="protein sequence ID" value="GIL92439.1"/>
    <property type="molecule type" value="Genomic_DNA"/>
</dbReference>
<organism evidence="3 4">
    <name type="scientific">Volvox reticuliferus</name>
    <dbReference type="NCBI Taxonomy" id="1737510"/>
    <lineage>
        <taxon>Eukaryota</taxon>
        <taxon>Viridiplantae</taxon>
        <taxon>Chlorophyta</taxon>
        <taxon>core chlorophytes</taxon>
        <taxon>Chlorophyceae</taxon>
        <taxon>CS clade</taxon>
        <taxon>Chlamydomonadales</taxon>
        <taxon>Volvocaceae</taxon>
        <taxon>Volvox</taxon>
    </lineage>
</organism>
<evidence type="ECO:0000313" key="4">
    <source>
        <dbReference type="Proteomes" id="UP000722791"/>
    </source>
</evidence>
<protein>
    <submittedName>
        <fullName evidence="3">Uncharacterized protein</fullName>
    </submittedName>
</protein>
<keyword evidence="1" id="KW-0472">Membrane</keyword>
<evidence type="ECO:0000256" key="1">
    <source>
        <dbReference type="SAM" id="Phobius"/>
    </source>
</evidence>
<comment type="caution">
    <text evidence="3">The sequence shown here is derived from an EMBL/GenBank/DDBJ whole genome shotgun (WGS) entry which is preliminary data.</text>
</comment>
<dbReference type="AlphaFoldDB" id="A0A8J4G7K2"/>
<keyword evidence="5" id="KW-1185">Reference proteome</keyword>
<evidence type="ECO:0000313" key="3">
    <source>
        <dbReference type="EMBL" id="GIM01693.1"/>
    </source>
</evidence>
<name>A0A8J4G7K2_9CHLO</name>
<reference evidence="3" key="1">
    <citation type="journal article" date="2021" name="Proc. Natl. Acad. Sci. U.S.A.">
        <title>Three genomes in the algal genus Volvox reveal the fate of a haploid sex-determining region after a transition to homothallism.</title>
        <authorList>
            <person name="Yamamoto K."/>
            <person name="Hamaji T."/>
            <person name="Kawai-Toyooka H."/>
            <person name="Matsuzaki R."/>
            <person name="Takahashi F."/>
            <person name="Nishimura Y."/>
            <person name="Kawachi M."/>
            <person name="Noguchi H."/>
            <person name="Minakuchi Y."/>
            <person name="Umen J.G."/>
            <person name="Toyoda A."/>
            <person name="Nozaki H."/>
        </authorList>
    </citation>
    <scope>NUCLEOTIDE SEQUENCE</scope>
    <source>
        <strain evidence="3">NIES-3785</strain>
        <strain evidence="2">NIES-3786</strain>
    </source>
</reference>
<evidence type="ECO:0000313" key="5">
    <source>
        <dbReference type="Proteomes" id="UP000747110"/>
    </source>
</evidence>
<dbReference type="EMBL" id="BNCQ01000009">
    <property type="protein sequence ID" value="GIM01693.1"/>
    <property type="molecule type" value="Genomic_DNA"/>
</dbReference>
<dbReference type="Proteomes" id="UP000747110">
    <property type="component" value="Unassembled WGS sequence"/>
</dbReference>